<evidence type="ECO:0000313" key="3">
    <source>
        <dbReference type="EMBL" id="AEK29565.1"/>
    </source>
</evidence>
<dbReference type="Pfam" id="PF12682">
    <property type="entry name" value="Flavodoxin_4"/>
    <property type="match status" value="1"/>
</dbReference>
<feature type="region of interest" description="Disordered" evidence="1">
    <location>
        <begin position="1"/>
        <end position="36"/>
    </location>
</feature>
<name>A0A806FGK1_BIFAN</name>
<dbReference type="Gene3D" id="3.40.50.360">
    <property type="match status" value="1"/>
</dbReference>
<reference evidence="3 4" key="1">
    <citation type="journal article" date="2011" name="J. Bacteriol.">
        <title>Genome Sequence of the Probiotic Strain Bifidobacterium animalis subsp. lactis CNCM I-2494.</title>
        <authorList>
            <person name="Chervaux C."/>
            <person name="Grimaldi C."/>
            <person name="Bolotin A."/>
            <person name="Quinquis B."/>
            <person name="Legrain-Raspaud S."/>
            <person name="van Hylckama Vlieg J.E."/>
            <person name="Denariaz G."/>
            <person name="Smokvina T."/>
        </authorList>
    </citation>
    <scope>NUCLEOTIDE SEQUENCE [LARGE SCALE GENOMIC DNA]</scope>
    <source>
        <strain evidence="3 4">CNCM I-2494</strain>
    </source>
</reference>
<evidence type="ECO:0000313" key="4">
    <source>
        <dbReference type="Proteomes" id="UP000008394"/>
    </source>
</evidence>
<feature type="compositionally biased region" description="Low complexity" evidence="1">
    <location>
        <begin position="1"/>
        <end position="13"/>
    </location>
</feature>
<dbReference type="GO" id="GO:0010181">
    <property type="term" value="F:FMN binding"/>
    <property type="evidence" value="ECO:0007669"/>
    <property type="project" value="InterPro"/>
</dbReference>
<evidence type="ECO:0000256" key="1">
    <source>
        <dbReference type="SAM" id="MobiDB-lite"/>
    </source>
</evidence>
<gene>
    <name evidence="3" type="ORF">BALAC2494_01977</name>
</gene>
<feature type="region of interest" description="Disordered" evidence="1">
    <location>
        <begin position="59"/>
        <end position="92"/>
    </location>
</feature>
<dbReference type="InterPro" id="IPR029039">
    <property type="entry name" value="Flavoprotein-like_sf"/>
</dbReference>
<dbReference type="PANTHER" id="PTHR39201">
    <property type="entry name" value="EXPORTED PROTEIN-RELATED"/>
    <property type="match status" value="1"/>
</dbReference>
<dbReference type="PROSITE" id="PS50902">
    <property type="entry name" value="FLAVODOXIN_LIKE"/>
    <property type="match status" value="1"/>
</dbReference>
<protein>
    <submittedName>
        <fullName evidence="3">Flavodoxin</fullName>
    </submittedName>
</protein>
<evidence type="ECO:0000259" key="2">
    <source>
        <dbReference type="PROSITE" id="PS50902"/>
    </source>
</evidence>
<feature type="compositionally biased region" description="Low complexity" evidence="1">
    <location>
        <begin position="59"/>
        <end position="87"/>
    </location>
</feature>
<dbReference type="SUPFAM" id="SSF52218">
    <property type="entry name" value="Flavoproteins"/>
    <property type="match status" value="1"/>
</dbReference>
<dbReference type="AlphaFoldDB" id="A0A806FGK1"/>
<dbReference type="PANTHER" id="PTHR39201:SF1">
    <property type="entry name" value="FLAVODOXIN-LIKE DOMAIN-CONTAINING PROTEIN"/>
    <property type="match status" value="1"/>
</dbReference>
<feature type="domain" description="Flavodoxin-like" evidence="2">
    <location>
        <begin position="98"/>
        <end position="248"/>
    </location>
</feature>
<dbReference type="EMBL" id="CP002915">
    <property type="protein sequence ID" value="AEK29565.1"/>
    <property type="molecule type" value="Genomic_DNA"/>
</dbReference>
<dbReference type="Proteomes" id="UP000008394">
    <property type="component" value="Chromosome"/>
</dbReference>
<proteinExistence type="predicted"/>
<dbReference type="KEGG" id="bnm:BALAC2494_01977"/>
<dbReference type="InterPro" id="IPR008254">
    <property type="entry name" value="Flavodoxin/NO_synth"/>
</dbReference>
<accession>A0A806FGK1</accession>
<organism evidence="3 4">
    <name type="scientific">Bifidobacterium animalis subsp. lactis CNCM I-2494</name>
    <dbReference type="NCBI Taxonomy" id="1042403"/>
    <lineage>
        <taxon>Bacteria</taxon>
        <taxon>Bacillati</taxon>
        <taxon>Actinomycetota</taxon>
        <taxon>Actinomycetes</taxon>
        <taxon>Bifidobacteriales</taxon>
        <taxon>Bifidobacteriaceae</taxon>
        <taxon>Bifidobacterium</taxon>
    </lineage>
</organism>
<sequence>MTPRRSGPSTSSRDQFHSASNPREQPERNTMNTTSTRSRGLLALLLALAMVLGFSACGSTSGSSSNSSGSSTASNDSGNNTGTSGDTPTVTKGSNGKALIAYFSKTGTTQRAAEEIQKLTGADMFRIEPVQAYPEEYQRTTEIARDELNQNARTQVKGKVDDMAQYDTIFVGYPIWWMEPPMPVLTFLESYDLNGKTVIPFATSASSGIDGTLDMLRSSAKGANVTEGLRVTSNDEIQPWLQKIGVLK</sequence>